<evidence type="ECO:0000256" key="3">
    <source>
        <dbReference type="ARBA" id="ARBA00022960"/>
    </source>
</evidence>
<dbReference type="Gene3D" id="3.40.1190.10">
    <property type="entry name" value="Mur-like, catalytic domain"/>
    <property type="match status" value="1"/>
</dbReference>
<evidence type="ECO:0000256" key="2">
    <source>
        <dbReference type="ARBA" id="ARBA00022618"/>
    </source>
</evidence>
<dbReference type="SUPFAM" id="SSF53623">
    <property type="entry name" value="MurD-like peptide ligases, catalytic domain"/>
    <property type="match status" value="1"/>
</dbReference>
<evidence type="ECO:0000256" key="1">
    <source>
        <dbReference type="ARBA" id="ARBA00005898"/>
    </source>
</evidence>
<comment type="pathway">
    <text evidence="13 14">Cell wall biogenesis; peptidoglycan biosynthesis.</text>
</comment>
<dbReference type="HAMAP" id="MF_00208">
    <property type="entry name" value="MurE"/>
    <property type="match status" value="1"/>
</dbReference>
<keyword evidence="13" id="KW-0963">Cytoplasm</keyword>
<feature type="domain" description="Mur ligase N-terminal catalytic" evidence="15">
    <location>
        <begin position="26"/>
        <end position="97"/>
    </location>
</feature>
<accession>A0A1G5ABZ5</accession>
<comment type="catalytic activity">
    <reaction evidence="7 13">
        <text>UDP-N-acetyl-alpha-D-muramoyl-L-alanyl-D-glutamate + meso-2,6-diaminopimelate + ATP = UDP-N-acetyl-alpha-D-muramoyl-L-alanyl-gamma-D-glutamyl-meso-2,6-diaminopimelate + ADP + phosphate + H(+)</text>
        <dbReference type="Rhea" id="RHEA:23676"/>
        <dbReference type="ChEBI" id="CHEBI:15378"/>
        <dbReference type="ChEBI" id="CHEBI:30616"/>
        <dbReference type="ChEBI" id="CHEBI:43474"/>
        <dbReference type="ChEBI" id="CHEBI:57791"/>
        <dbReference type="ChEBI" id="CHEBI:83900"/>
        <dbReference type="ChEBI" id="CHEBI:83905"/>
        <dbReference type="ChEBI" id="CHEBI:456216"/>
        <dbReference type="EC" id="6.3.2.13"/>
    </reaction>
</comment>
<feature type="short sequence motif" description="Meso-diaminopimelate recognition motif" evidence="13">
    <location>
        <begin position="403"/>
        <end position="406"/>
    </location>
</feature>
<keyword evidence="13" id="KW-0067">ATP-binding</keyword>
<dbReference type="GO" id="GO:0005737">
    <property type="term" value="C:cytoplasm"/>
    <property type="evidence" value="ECO:0007669"/>
    <property type="project" value="UniProtKB-SubCell"/>
</dbReference>
<evidence type="ECO:0000256" key="14">
    <source>
        <dbReference type="RuleBase" id="RU004135"/>
    </source>
</evidence>
<dbReference type="GO" id="GO:0009252">
    <property type="term" value="P:peptidoglycan biosynthetic process"/>
    <property type="evidence" value="ECO:0007669"/>
    <property type="project" value="UniProtKB-UniRule"/>
</dbReference>
<feature type="binding site" evidence="13">
    <location>
        <position position="32"/>
    </location>
    <ligand>
        <name>UDP-N-acetyl-alpha-D-muramoyl-L-alanyl-D-glutamate</name>
        <dbReference type="ChEBI" id="CHEBI:83900"/>
    </ligand>
</feature>
<dbReference type="GO" id="GO:0005524">
    <property type="term" value="F:ATP binding"/>
    <property type="evidence" value="ECO:0007669"/>
    <property type="project" value="UniProtKB-UniRule"/>
</dbReference>
<proteinExistence type="inferred from homology"/>
<dbReference type="GO" id="GO:0008765">
    <property type="term" value="F:UDP-N-acetylmuramoylalanyl-D-glutamate-2,6-diaminopimelate ligase activity"/>
    <property type="evidence" value="ECO:0007669"/>
    <property type="project" value="UniProtKB-UniRule"/>
</dbReference>
<feature type="binding site" evidence="13">
    <location>
        <position position="470"/>
    </location>
    <ligand>
        <name>meso-2,6-diaminopimelate</name>
        <dbReference type="ChEBI" id="CHEBI:57791"/>
    </ligand>
</feature>
<dbReference type="SUPFAM" id="SSF63418">
    <property type="entry name" value="MurE/MurF N-terminal domain"/>
    <property type="match status" value="1"/>
</dbReference>
<dbReference type="InterPro" id="IPR005761">
    <property type="entry name" value="UDP-N-AcMur-Glu-dNH2Pim_ligase"/>
</dbReference>
<feature type="binding site" evidence="13">
    <location>
        <begin position="153"/>
        <end position="154"/>
    </location>
    <ligand>
        <name>UDP-N-acetyl-alpha-D-muramoyl-L-alanyl-D-glutamate</name>
        <dbReference type="ChEBI" id="CHEBI:83900"/>
    </ligand>
</feature>
<dbReference type="GO" id="GO:0071555">
    <property type="term" value="P:cell wall organization"/>
    <property type="evidence" value="ECO:0007669"/>
    <property type="project" value="UniProtKB-KW"/>
</dbReference>
<organism evidence="18 19">
    <name type="scientific">Desulfoluna spongiiphila</name>
    <dbReference type="NCBI Taxonomy" id="419481"/>
    <lineage>
        <taxon>Bacteria</taxon>
        <taxon>Pseudomonadati</taxon>
        <taxon>Thermodesulfobacteriota</taxon>
        <taxon>Desulfobacteria</taxon>
        <taxon>Desulfobacterales</taxon>
        <taxon>Desulfolunaceae</taxon>
        <taxon>Desulfoluna</taxon>
    </lineage>
</organism>
<dbReference type="Pfam" id="PF02875">
    <property type="entry name" value="Mur_ligase_C"/>
    <property type="match status" value="1"/>
</dbReference>
<feature type="binding site" evidence="13">
    <location>
        <position position="188"/>
    </location>
    <ligand>
        <name>UDP-N-acetyl-alpha-D-muramoyl-L-alanyl-D-glutamate</name>
        <dbReference type="ChEBI" id="CHEBI:83900"/>
    </ligand>
</feature>
<dbReference type="NCBIfam" id="TIGR01085">
    <property type="entry name" value="murE"/>
    <property type="match status" value="1"/>
</dbReference>
<evidence type="ECO:0000313" key="19">
    <source>
        <dbReference type="Proteomes" id="UP000198870"/>
    </source>
</evidence>
<keyword evidence="13" id="KW-0460">Magnesium</keyword>
<dbReference type="Gene3D" id="3.40.1390.10">
    <property type="entry name" value="MurE/MurF, N-terminal domain"/>
    <property type="match status" value="1"/>
</dbReference>
<feature type="modified residue" description="N6-carboxylysine" evidence="13">
    <location>
        <position position="220"/>
    </location>
</feature>
<keyword evidence="3 13" id="KW-0133">Cell shape</keyword>
<dbReference type="UniPathway" id="UPA00219"/>
<dbReference type="EC" id="6.3.2.13" evidence="8 13"/>
<dbReference type="NCBIfam" id="NF001126">
    <property type="entry name" value="PRK00139.1-4"/>
    <property type="match status" value="1"/>
</dbReference>
<evidence type="ECO:0000313" key="18">
    <source>
        <dbReference type="EMBL" id="SCX75397.1"/>
    </source>
</evidence>
<comment type="PTM">
    <text evidence="13">Carboxylation is probably crucial for Mg(2+) binding and, consequently, for the gamma-phosphate positioning of ATP.</text>
</comment>
<dbReference type="InterPro" id="IPR036615">
    <property type="entry name" value="Mur_ligase_C_dom_sf"/>
</dbReference>
<dbReference type="STRING" id="419481.SAMN05216233_10124"/>
<sequence length="500" mass="53244">MTLSCLTNTLGDLLAGPLPDADPCVSAIQYDSRKVTDGALFVAIPGEAVDGHRYIPEAIASGAVAVMGELPHDDLAVPYIQVTDSRKALALISATHYDHPADRLTLVAVTGTNGKTTVAYILESIFAAAGLCPGVMGTISTRFCGREEASAMTTPESRDIQDTLARMAAAGVTHAVMEVSSHALALDRVAGCAFDAAIFTNLTQDHLDYHGTMEIYGEAKKRLFEEHRKEGAAAVINMANEHGRNLAETLSGTVFTVGKETGALAADRIEVAIDGIKGEFVTPNERVPFASGATGRYNLENILCAAGAALSVGIPMDAVVRGVAAFKVPGRLERVPNPCGLHLFVDYAHTPDALENVLSTLRHLVPGRLICVFGCGGDRDRTKRPLMAGIGAAYSDLAVVTSDNPRSEAPEKIIEDMVPGIDGETSFRYEPERLSKEFSRKGYVVVVDRREAIGLAVASARPGDTVLVAGKGHETYQIIGTQRLDFDDRKEVLKAVESTR</sequence>
<comment type="subcellular location">
    <subcellularLocation>
        <location evidence="13 14">Cytoplasm</location>
    </subcellularLocation>
</comment>
<comment type="cofactor">
    <cofactor evidence="13">
        <name>Mg(2+)</name>
        <dbReference type="ChEBI" id="CHEBI:18420"/>
    </cofactor>
</comment>
<evidence type="ECO:0000256" key="6">
    <source>
        <dbReference type="ARBA" id="ARBA00023316"/>
    </source>
</evidence>
<dbReference type="InterPro" id="IPR035911">
    <property type="entry name" value="MurE/MurF_N"/>
</dbReference>
<keyword evidence="19" id="KW-1185">Reference proteome</keyword>
<dbReference type="InterPro" id="IPR000713">
    <property type="entry name" value="Mur_ligase_N"/>
</dbReference>
<gene>
    <name evidence="13" type="primary">murE</name>
    <name evidence="18" type="ORF">SAMN05216233_10124</name>
</gene>
<dbReference type="RefSeq" id="WP_217640207.1">
    <property type="nucleotide sequence ID" value="NZ_FMUX01000001.1"/>
</dbReference>
<name>A0A1G5ABZ5_9BACT</name>
<dbReference type="PANTHER" id="PTHR23135:SF4">
    <property type="entry name" value="UDP-N-ACETYLMURAMOYL-L-ALANYL-D-GLUTAMATE--2,6-DIAMINOPIMELATE LIGASE MURE HOMOLOG, CHLOROPLASTIC"/>
    <property type="match status" value="1"/>
</dbReference>
<dbReference type="Gene3D" id="3.90.190.20">
    <property type="entry name" value="Mur ligase, C-terminal domain"/>
    <property type="match status" value="1"/>
</dbReference>
<dbReference type="EMBL" id="FMUX01000001">
    <property type="protein sequence ID" value="SCX75397.1"/>
    <property type="molecule type" value="Genomic_DNA"/>
</dbReference>
<dbReference type="InterPro" id="IPR036565">
    <property type="entry name" value="Mur-like_cat_sf"/>
</dbReference>
<feature type="binding site" evidence="13">
    <location>
        <position position="180"/>
    </location>
    <ligand>
        <name>UDP-N-acetyl-alpha-D-muramoyl-L-alanyl-D-glutamate</name>
        <dbReference type="ChEBI" id="CHEBI:83900"/>
    </ligand>
</feature>
<keyword evidence="13" id="KW-0547">Nucleotide-binding</keyword>
<comment type="caution">
    <text evidence="13">Lacks conserved residue(s) required for the propagation of feature annotation.</text>
</comment>
<evidence type="ECO:0000256" key="7">
    <source>
        <dbReference type="ARBA" id="ARBA00050251"/>
    </source>
</evidence>
<evidence type="ECO:0000256" key="5">
    <source>
        <dbReference type="ARBA" id="ARBA00023306"/>
    </source>
</evidence>
<dbReference type="NCBIfam" id="NF001124">
    <property type="entry name" value="PRK00139.1-2"/>
    <property type="match status" value="1"/>
</dbReference>
<reference evidence="18 19" key="1">
    <citation type="submission" date="2016-10" db="EMBL/GenBank/DDBJ databases">
        <authorList>
            <person name="de Groot N.N."/>
        </authorList>
    </citation>
    <scope>NUCLEOTIDE SEQUENCE [LARGE SCALE GENOMIC DNA]</scope>
    <source>
        <strain evidence="18 19">AA1</strain>
    </source>
</reference>
<dbReference type="GO" id="GO:0008360">
    <property type="term" value="P:regulation of cell shape"/>
    <property type="evidence" value="ECO:0007669"/>
    <property type="project" value="UniProtKB-KW"/>
</dbReference>
<feature type="binding site" evidence="13">
    <location>
        <position position="379"/>
    </location>
    <ligand>
        <name>meso-2,6-diaminopimelate</name>
        <dbReference type="ChEBI" id="CHEBI:57791"/>
    </ligand>
</feature>
<evidence type="ECO:0000256" key="11">
    <source>
        <dbReference type="ARBA" id="ARBA00076158"/>
    </source>
</evidence>
<keyword evidence="5 13" id="KW-0131">Cell cycle</keyword>
<keyword evidence="13 18" id="KW-0436">Ligase</keyword>
<dbReference type="FunFam" id="3.90.190.20:FF:000006">
    <property type="entry name" value="UDP-N-acetylmuramoyl-L-alanyl-D-glutamate--2,6-diaminopimelate ligase"/>
    <property type="match status" value="1"/>
</dbReference>
<evidence type="ECO:0000256" key="13">
    <source>
        <dbReference type="HAMAP-Rule" id="MF_00208"/>
    </source>
</evidence>
<dbReference type="SUPFAM" id="SSF53244">
    <property type="entry name" value="MurD-like peptide ligases, peptide-binding domain"/>
    <property type="match status" value="1"/>
</dbReference>
<protein>
    <recommendedName>
        <fullName evidence="9 13">UDP-N-acetylmuramoyl-L-alanyl-D-glutamate--2,6-diaminopimelate ligase</fullName>
        <ecNumber evidence="8 13">6.3.2.13</ecNumber>
    </recommendedName>
    <alternativeName>
        <fullName evidence="10 13">Meso-A2pm-adding enzyme</fullName>
    </alternativeName>
    <alternativeName>
        <fullName evidence="11 13">Meso-diaminopimelate-adding enzyme</fullName>
    </alternativeName>
    <alternativeName>
        <fullName evidence="12 13">UDP-MurNAc-L-Ala-D-Glu:meso-diaminopimelate ligase</fullName>
    </alternativeName>
    <alternativeName>
        <fullName evidence="13">UDP-MurNAc-tripeptide synthetase</fullName>
    </alternativeName>
    <alternativeName>
        <fullName evidence="13">UDP-N-acetylmuramyl-tripeptide synthetase</fullName>
    </alternativeName>
</protein>
<evidence type="ECO:0000256" key="4">
    <source>
        <dbReference type="ARBA" id="ARBA00022984"/>
    </source>
</evidence>
<evidence type="ECO:0000259" key="15">
    <source>
        <dbReference type="Pfam" id="PF01225"/>
    </source>
</evidence>
<dbReference type="Proteomes" id="UP000198870">
    <property type="component" value="Unassembled WGS sequence"/>
</dbReference>
<keyword evidence="4 13" id="KW-0573">Peptidoglycan synthesis</keyword>
<dbReference type="InterPro" id="IPR013221">
    <property type="entry name" value="Mur_ligase_cen"/>
</dbReference>
<dbReference type="GO" id="GO:0000287">
    <property type="term" value="F:magnesium ion binding"/>
    <property type="evidence" value="ECO:0007669"/>
    <property type="project" value="UniProtKB-UniRule"/>
</dbReference>
<feature type="binding site" evidence="13">
    <location>
        <begin position="111"/>
        <end position="117"/>
    </location>
    <ligand>
        <name>ATP</name>
        <dbReference type="ChEBI" id="CHEBI:30616"/>
    </ligand>
</feature>
<evidence type="ECO:0000256" key="8">
    <source>
        <dbReference type="ARBA" id="ARBA00066633"/>
    </source>
</evidence>
<evidence type="ECO:0000259" key="16">
    <source>
        <dbReference type="Pfam" id="PF02875"/>
    </source>
</evidence>
<evidence type="ECO:0000259" key="17">
    <source>
        <dbReference type="Pfam" id="PF08245"/>
    </source>
</evidence>
<feature type="binding site" evidence="13">
    <location>
        <begin position="403"/>
        <end position="406"/>
    </location>
    <ligand>
        <name>meso-2,6-diaminopimelate</name>
        <dbReference type="ChEBI" id="CHEBI:57791"/>
    </ligand>
</feature>
<dbReference type="GO" id="GO:0051301">
    <property type="term" value="P:cell division"/>
    <property type="evidence" value="ECO:0007669"/>
    <property type="project" value="UniProtKB-KW"/>
</dbReference>
<evidence type="ECO:0000256" key="9">
    <source>
        <dbReference type="ARBA" id="ARBA00072883"/>
    </source>
</evidence>
<dbReference type="AlphaFoldDB" id="A0A1G5ABZ5"/>
<dbReference type="InterPro" id="IPR004101">
    <property type="entry name" value="Mur_ligase_C"/>
</dbReference>
<dbReference type="Pfam" id="PF01225">
    <property type="entry name" value="Mur_ligase"/>
    <property type="match status" value="1"/>
</dbReference>
<evidence type="ECO:0000256" key="10">
    <source>
        <dbReference type="ARBA" id="ARBA00075482"/>
    </source>
</evidence>
<dbReference type="PANTHER" id="PTHR23135">
    <property type="entry name" value="MUR LIGASE FAMILY MEMBER"/>
    <property type="match status" value="1"/>
</dbReference>
<evidence type="ECO:0000256" key="12">
    <source>
        <dbReference type="ARBA" id="ARBA00081560"/>
    </source>
</evidence>
<feature type="binding site" evidence="13">
    <location>
        <position position="474"/>
    </location>
    <ligand>
        <name>meso-2,6-diaminopimelate</name>
        <dbReference type="ChEBI" id="CHEBI:57791"/>
    </ligand>
</feature>
<keyword evidence="6 13" id="KW-0961">Cell wall biogenesis/degradation</keyword>
<comment type="similarity">
    <text evidence="1 13">Belongs to the MurCDEF family. MurE subfamily.</text>
</comment>
<dbReference type="Pfam" id="PF08245">
    <property type="entry name" value="Mur_ligase_M"/>
    <property type="match status" value="1"/>
</dbReference>
<feature type="domain" description="Mur ligase central" evidence="17">
    <location>
        <begin position="109"/>
        <end position="309"/>
    </location>
</feature>
<comment type="function">
    <text evidence="13">Catalyzes the addition of meso-diaminopimelic acid to the nucleotide precursor UDP-N-acetylmuramoyl-L-alanyl-D-glutamate (UMAG) in the biosynthesis of bacterial cell-wall peptidoglycan.</text>
</comment>
<feature type="domain" description="Mur ligase C-terminal" evidence="16">
    <location>
        <begin position="330"/>
        <end position="472"/>
    </location>
</feature>
<keyword evidence="2 13" id="KW-0132">Cell division</keyword>